<gene>
    <name evidence="2" type="ORF">STURON_00304</name>
</gene>
<sequence length="626" mass="73769">MSSNNLEKKSNQPKKQEDNSNEIAYVYQSFGPKALALINKYNLQSDESYKKLISSYEKIDSLTLDDPRRDNLTELWESEFNRIFKFFWEGYVNTNKKSSSNSGSKIDGWKDRLDVKAVSMSPSQKRQDLLNRLSGGNKSVNRNTREDILSRAGYQSQTKVEQFNFTATPKTGRNLHEIENILNDLDTSVSGSLEPESFLKSGYLADKNSDLIDNVNIEDDLNDFEFDEETKIMTTKAVQDPNLEAFVNDTNYSTSNNLNDSIKNEEDSFDNESNDQDYIANENMSRAEFNAVNNIEYDENAVTSNDDTVAALELGLDFFQRNIGDGFYDKQKLSNKQDDFKPFKYNVKDELINPLKKNILSKEGFEISKNDLKSEMFTDKKYNQDNEVSSEIKKPYHEIKPVGNYQMKFDVLKRPSMRELLEENSRENKTIDEMTQKIEFLRELRNERRHRINLLKIERTNSYIVARSRKIAESRELRRIKKREEINLKAIQKAERLRRLQERQRLIELMKERQMKRTEEKRIATVLRLERERRLERDAKNRAELASIDAQIRYEQEMIKKTELKMKAYFTRVHDDELFDESIKAARKTDKYKSIEEKALEIQQLEDKKRKERIEKISKKFTKNIK</sequence>
<dbReference type="KEGG" id="stur:STURON_00304"/>
<dbReference type="Proteomes" id="UP000067243">
    <property type="component" value="Chromosome"/>
</dbReference>
<proteinExistence type="predicted"/>
<protein>
    <submittedName>
        <fullName evidence="2">Uncharacterized protein</fullName>
    </submittedName>
</protein>
<dbReference type="AlphaFoldDB" id="A0A0K1P5M6"/>
<dbReference type="STRING" id="216946.STURO_v1c03050"/>
<dbReference type="RefSeq" id="WP_075048149.1">
    <property type="nucleotide sequence ID" value="NZ_CP012328.1"/>
</dbReference>
<organism evidence="2 3">
    <name type="scientific">Spiroplasma turonicum</name>
    <dbReference type="NCBI Taxonomy" id="216946"/>
    <lineage>
        <taxon>Bacteria</taxon>
        <taxon>Bacillati</taxon>
        <taxon>Mycoplasmatota</taxon>
        <taxon>Mollicutes</taxon>
        <taxon>Entomoplasmatales</taxon>
        <taxon>Spiroplasmataceae</taxon>
        <taxon>Spiroplasma</taxon>
    </lineage>
</organism>
<evidence type="ECO:0000256" key="1">
    <source>
        <dbReference type="SAM" id="Coils"/>
    </source>
</evidence>
<keyword evidence="1" id="KW-0175">Coiled coil</keyword>
<name>A0A0K1P5M6_9MOLU</name>
<dbReference type="OrthoDB" id="387320at2"/>
<feature type="coiled-coil region" evidence="1">
    <location>
        <begin position="417"/>
        <end position="451"/>
    </location>
</feature>
<dbReference type="PATRIC" id="fig|216946.3.peg.305"/>
<reference evidence="2 3" key="1">
    <citation type="journal article" date="2015" name="Genome Announc.">
        <title>Complete Genome Sequence of Spiroplasma turonicum Strain Tab4cT, a Parasite of a Horse Fly, Haematopota sp. (Diptera: Tabanidae).</title>
        <authorList>
            <person name="Davis R.E."/>
            <person name="Shao J."/>
            <person name="Zhao Y."/>
            <person name="Gasparich G.E."/>
            <person name="Gaynor B.J."/>
            <person name="Donofrio N."/>
        </authorList>
    </citation>
    <scope>NUCLEOTIDE SEQUENCE [LARGE SCALE GENOMIC DNA]</scope>
    <source>
        <strain evidence="2 3">Tab4c</strain>
    </source>
</reference>
<evidence type="ECO:0000313" key="2">
    <source>
        <dbReference type="EMBL" id="AKU79550.1"/>
    </source>
</evidence>
<dbReference type="EMBL" id="CP012328">
    <property type="protein sequence ID" value="AKU79550.1"/>
    <property type="molecule type" value="Genomic_DNA"/>
</dbReference>
<keyword evidence="3" id="KW-1185">Reference proteome</keyword>
<evidence type="ECO:0000313" key="3">
    <source>
        <dbReference type="Proteomes" id="UP000067243"/>
    </source>
</evidence>
<accession>A0A0K1P5M6</accession>